<dbReference type="AlphaFoldDB" id="X0X4Y1"/>
<dbReference type="InterPro" id="IPR050508">
    <property type="entry name" value="Methyltransf_Superfamily"/>
</dbReference>
<gene>
    <name evidence="2" type="ORF">S01H1_72014</name>
</gene>
<dbReference type="SUPFAM" id="SSF53335">
    <property type="entry name" value="S-adenosyl-L-methionine-dependent methyltransferases"/>
    <property type="match status" value="1"/>
</dbReference>
<evidence type="ECO:0000313" key="2">
    <source>
        <dbReference type="EMBL" id="GAG31718.1"/>
    </source>
</evidence>
<dbReference type="PANTHER" id="PTHR42912">
    <property type="entry name" value="METHYLTRANSFERASE"/>
    <property type="match status" value="1"/>
</dbReference>
<name>X0X4Y1_9ZZZZ</name>
<accession>X0X4Y1</accession>
<evidence type="ECO:0000259" key="1">
    <source>
        <dbReference type="Pfam" id="PF08241"/>
    </source>
</evidence>
<comment type="caution">
    <text evidence="2">The sequence shown here is derived from an EMBL/GenBank/DDBJ whole genome shotgun (WGS) entry which is preliminary data.</text>
</comment>
<dbReference type="EMBL" id="BARS01047995">
    <property type="protein sequence ID" value="GAG31718.1"/>
    <property type="molecule type" value="Genomic_DNA"/>
</dbReference>
<protein>
    <recommendedName>
        <fullName evidence="1">Methyltransferase type 11 domain-containing protein</fullName>
    </recommendedName>
</protein>
<feature type="non-terminal residue" evidence="2">
    <location>
        <position position="1"/>
    </location>
</feature>
<dbReference type="CDD" id="cd02440">
    <property type="entry name" value="AdoMet_MTases"/>
    <property type="match status" value="1"/>
</dbReference>
<sequence>SWEMLIRARKRTDRLIRASAQQLPFQDGAFDSVFARSLFHHLRNLEDGLEEAARVLKPGGTLVLADTNRSLLSVLPRLLLRRSESFSDSHKNLAYGAFRKKIERLFEVREVVFFGYLAYPLIAFPDLWDPLRLFPFRMGLSRLLMKVDEGLANLPIIRRLAFGVMIHAVKR</sequence>
<feature type="domain" description="Methyltransferase type 11" evidence="1">
    <location>
        <begin position="3"/>
        <end position="64"/>
    </location>
</feature>
<organism evidence="2">
    <name type="scientific">marine sediment metagenome</name>
    <dbReference type="NCBI Taxonomy" id="412755"/>
    <lineage>
        <taxon>unclassified sequences</taxon>
        <taxon>metagenomes</taxon>
        <taxon>ecological metagenomes</taxon>
    </lineage>
</organism>
<dbReference type="Gene3D" id="3.40.50.150">
    <property type="entry name" value="Vaccinia Virus protein VP39"/>
    <property type="match status" value="1"/>
</dbReference>
<dbReference type="InterPro" id="IPR029063">
    <property type="entry name" value="SAM-dependent_MTases_sf"/>
</dbReference>
<dbReference type="GO" id="GO:0008757">
    <property type="term" value="F:S-adenosylmethionine-dependent methyltransferase activity"/>
    <property type="evidence" value="ECO:0007669"/>
    <property type="project" value="InterPro"/>
</dbReference>
<dbReference type="InterPro" id="IPR013216">
    <property type="entry name" value="Methyltransf_11"/>
</dbReference>
<proteinExistence type="predicted"/>
<reference evidence="2" key="1">
    <citation type="journal article" date="2014" name="Front. Microbiol.">
        <title>High frequency of phylogenetically diverse reductive dehalogenase-homologous genes in deep subseafloor sedimentary metagenomes.</title>
        <authorList>
            <person name="Kawai M."/>
            <person name="Futagami T."/>
            <person name="Toyoda A."/>
            <person name="Takaki Y."/>
            <person name="Nishi S."/>
            <person name="Hori S."/>
            <person name="Arai W."/>
            <person name="Tsubouchi T."/>
            <person name="Morono Y."/>
            <person name="Uchiyama I."/>
            <person name="Ito T."/>
            <person name="Fujiyama A."/>
            <person name="Inagaki F."/>
            <person name="Takami H."/>
        </authorList>
    </citation>
    <scope>NUCLEOTIDE SEQUENCE</scope>
    <source>
        <strain evidence="2">Expedition CK06-06</strain>
    </source>
</reference>
<dbReference type="Pfam" id="PF08241">
    <property type="entry name" value="Methyltransf_11"/>
    <property type="match status" value="1"/>
</dbReference>